<name>A0A1Y6BAY0_9NEIS</name>
<dbReference type="STRING" id="1123014.SAMN02745746_00280"/>
<evidence type="ECO:0000256" key="1">
    <source>
        <dbReference type="SAM" id="MobiDB-lite"/>
    </source>
</evidence>
<feature type="compositionally biased region" description="Basic and acidic residues" evidence="1">
    <location>
        <begin position="57"/>
        <end position="83"/>
    </location>
</feature>
<accession>A0A1Y6BAY0</accession>
<dbReference type="RefSeq" id="WP_085274660.1">
    <property type="nucleotide sequence ID" value="NZ_FXAG01000001.1"/>
</dbReference>
<evidence type="ECO:0000313" key="3">
    <source>
        <dbReference type="EMBL" id="SME94697.1"/>
    </source>
</evidence>
<dbReference type="Proteomes" id="UP000192920">
    <property type="component" value="Unassembled WGS sequence"/>
</dbReference>
<feature type="compositionally biased region" description="Basic and acidic residues" evidence="1">
    <location>
        <begin position="119"/>
        <end position="128"/>
    </location>
</feature>
<gene>
    <name evidence="3" type="ORF">SAMN02745746_00280</name>
</gene>
<evidence type="ECO:0008006" key="5">
    <source>
        <dbReference type="Google" id="ProtNLM"/>
    </source>
</evidence>
<keyword evidence="4" id="KW-1185">Reference proteome</keyword>
<dbReference type="EMBL" id="FXAG01000001">
    <property type="protein sequence ID" value="SME94697.1"/>
    <property type="molecule type" value="Genomic_DNA"/>
</dbReference>
<reference evidence="4" key="1">
    <citation type="submission" date="2017-04" db="EMBL/GenBank/DDBJ databases">
        <authorList>
            <person name="Varghese N."/>
            <person name="Submissions S."/>
        </authorList>
    </citation>
    <scope>NUCLEOTIDE SEQUENCE [LARGE SCALE GENOMIC DNA]</scope>
    <source>
        <strain evidence="4">DSM 22618</strain>
    </source>
</reference>
<evidence type="ECO:0000313" key="4">
    <source>
        <dbReference type="Proteomes" id="UP000192920"/>
    </source>
</evidence>
<feature type="signal peptide" evidence="2">
    <location>
        <begin position="1"/>
        <end position="23"/>
    </location>
</feature>
<sequence>MKHRVFAGLAACLVLVLAPPALAGRHGPPGGGMDDGGFSPPGWMQAGRGQDGQGQDGDMRRLRELRLKEAIRNGDLSREEARQQRPSPREYWPFAPGNSAGEGPGAPDNKRRYWRDKRRQANERDRGD</sequence>
<proteinExistence type="predicted"/>
<protein>
    <recommendedName>
        <fullName evidence="5">Short C-terminal domain-containing protein</fullName>
    </recommendedName>
</protein>
<dbReference type="AlphaFoldDB" id="A0A1Y6BAY0"/>
<feature type="chain" id="PRO_5012441497" description="Short C-terminal domain-containing protein" evidence="2">
    <location>
        <begin position="24"/>
        <end position="128"/>
    </location>
</feature>
<keyword evidence="2" id="KW-0732">Signal</keyword>
<organism evidence="3 4">
    <name type="scientific">Pseudogulbenkiania subflava DSM 22618</name>
    <dbReference type="NCBI Taxonomy" id="1123014"/>
    <lineage>
        <taxon>Bacteria</taxon>
        <taxon>Pseudomonadati</taxon>
        <taxon>Pseudomonadota</taxon>
        <taxon>Betaproteobacteria</taxon>
        <taxon>Neisseriales</taxon>
        <taxon>Chromobacteriaceae</taxon>
        <taxon>Pseudogulbenkiania</taxon>
    </lineage>
</organism>
<evidence type="ECO:0000256" key="2">
    <source>
        <dbReference type="SAM" id="SignalP"/>
    </source>
</evidence>
<feature type="region of interest" description="Disordered" evidence="1">
    <location>
        <begin position="21"/>
        <end position="128"/>
    </location>
</feature>